<evidence type="ECO:0000256" key="2">
    <source>
        <dbReference type="ARBA" id="ARBA00005236"/>
    </source>
</evidence>
<keyword evidence="6 7" id="KW-0472">Membrane</keyword>
<evidence type="ECO:0000313" key="10">
    <source>
        <dbReference type="Proteomes" id="UP000830835"/>
    </source>
</evidence>
<dbReference type="InterPro" id="IPR051447">
    <property type="entry name" value="Lipoprotein-release_system"/>
</dbReference>
<keyword evidence="5 7" id="KW-1133">Transmembrane helix</keyword>
<evidence type="ECO:0000256" key="1">
    <source>
        <dbReference type="ARBA" id="ARBA00004651"/>
    </source>
</evidence>
<evidence type="ECO:0000256" key="4">
    <source>
        <dbReference type="ARBA" id="ARBA00022692"/>
    </source>
</evidence>
<sequence>MHPLDRKLLRDLRHLWGQVVAIALVVACGIACFVLALSAYQSLALTQQTYYDRYQFAHVFAEMTRAPQRLEAQIAGIPGVQQVQTRVVADVTLDVPGLAEPATGRLISVPPVRGSGTESSGQPMLNRVFLRQGRYPDPQRGEEILASEAFAEANGLALGDRIGAILNGRWQSLQIVGLALSPEYIYEIRGAGDLYPDNRRFGVLWMGEAALSTAFNLEGAFNSVALTVIPGTNEQAVITQLDRLTDPFGGRGAYSRENQVSHRIISDEIQSLEVTATLIPTMFLGIAAFLLHVVLSRLISTQREQIAVLKAFGYSNGGIGLHYLKLVLVVVAVGSLAGLGLGMWLGRGLTHLYADFFRFPLLVYRASPQVLISALLVSGGAALVGGGLAVQRAIRLPPAEAMRPEPPASFRPTLVERLGWQRLFSPTGRIILRNLERRPIQAGLSIIGIAFAAALLLMGLFFRDAVTYMMSVQFFQVQREDVTVIFNEPRPARTRFELAQLPGVLQAEGFRVVPAQLRHGQYSHRLGLTGLPQGGQLRRLLDSNLRPQTVPLEGVLLTDQLAEMLHIQPGEWLQVEVLEGSRPQRQVQVMGVVDEFLGLSAYMELGSLNRLMREGETLSGAYLSIDAAQAQTLYDRLKTLPAVAGVSFRETLLQSFEEISARNILVMTGILSLFAAVITFSVVYNSARIALSERSRELASLRIIGFSRHEISVILLGEQSLLVLAGIPVGWLLGFGLSASLAKAYVSELYRIPLVIHRSTYATVGLVVLVAAVVSGILIRRQLNRLDLIAVLKTRD</sequence>
<dbReference type="Pfam" id="PF02687">
    <property type="entry name" value="FtsX"/>
    <property type="match status" value="2"/>
</dbReference>
<dbReference type="Proteomes" id="UP000830835">
    <property type="component" value="Unassembled WGS sequence"/>
</dbReference>
<name>A0ABT0CED1_THEVL</name>
<evidence type="ECO:0000313" key="9">
    <source>
        <dbReference type="EMBL" id="MCJ2544126.1"/>
    </source>
</evidence>
<comment type="subcellular location">
    <subcellularLocation>
        <location evidence="1">Cell membrane</location>
        <topology evidence="1">Multi-pass membrane protein</topology>
    </subcellularLocation>
</comment>
<comment type="similarity">
    <text evidence="2">Belongs to the ABC-4 integral membrane protein family. LolC/E subfamily.</text>
</comment>
<evidence type="ECO:0000256" key="5">
    <source>
        <dbReference type="ARBA" id="ARBA00022989"/>
    </source>
</evidence>
<feature type="transmembrane region" description="Helical" evidence="7">
    <location>
        <begin position="321"/>
        <end position="346"/>
    </location>
</feature>
<feature type="domain" description="ABC3 transporter permease C-terminal" evidence="8">
    <location>
        <begin position="670"/>
        <end position="785"/>
    </location>
</feature>
<feature type="transmembrane region" description="Helical" evidence="7">
    <location>
        <begin position="366"/>
        <end position="390"/>
    </location>
</feature>
<organism evidence="9 10">
    <name type="scientific">Thermostichus vulcanus str. 'Rupite'</name>
    <dbReference type="NCBI Taxonomy" id="2813851"/>
    <lineage>
        <taxon>Bacteria</taxon>
        <taxon>Bacillati</taxon>
        <taxon>Cyanobacteriota</taxon>
        <taxon>Cyanophyceae</taxon>
        <taxon>Thermostichales</taxon>
        <taxon>Thermostichaceae</taxon>
        <taxon>Thermostichus</taxon>
    </lineage>
</organism>
<dbReference type="InterPro" id="IPR003838">
    <property type="entry name" value="ABC3_permease_C"/>
</dbReference>
<dbReference type="PROSITE" id="PS51257">
    <property type="entry name" value="PROKAR_LIPOPROTEIN"/>
    <property type="match status" value="1"/>
</dbReference>
<feature type="domain" description="ABC3 transporter permease C-terminal" evidence="8">
    <location>
        <begin position="278"/>
        <end position="398"/>
    </location>
</feature>
<dbReference type="PANTHER" id="PTHR30489">
    <property type="entry name" value="LIPOPROTEIN-RELEASING SYSTEM TRANSMEMBRANE PROTEIN LOLE"/>
    <property type="match status" value="1"/>
</dbReference>
<comment type="caution">
    <text evidence="9">The sequence shown here is derived from an EMBL/GenBank/DDBJ whole genome shotgun (WGS) entry which is preliminary data.</text>
</comment>
<dbReference type="PANTHER" id="PTHR30489:SF0">
    <property type="entry name" value="LIPOPROTEIN-RELEASING SYSTEM TRANSMEMBRANE PROTEIN LOLE"/>
    <property type="match status" value="1"/>
</dbReference>
<feature type="transmembrane region" description="Helical" evidence="7">
    <location>
        <begin position="721"/>
        <end position="741"/>
    </location>
</feature>
<keyword evidence="10" id="KW-1185">Reference proteome</keyword>
<protein>
    <submittedName>
        <fullName evidence="9">ABC transporter permease</fullName>
    </submittedName>
</protein>
<feature type="transmembrane region" description="Helical" evidence="7">
    <location>
        <begin position="20"/>
        <end position="40"/>
    </location>
</feature>
<proteinExistence type="inferred from homology"/>
<keyword evidence="4 7" id="KW-0812">Transmembrane</keyword>
<evidence type="ECO:0000256" key="7">
    <source>
        <dbReference type="SAM" id="Phobius"/>
    </source>
</evidence>
<gene>
    <name evidence="9" type="ORF">JX360_14635</name>
</gene>
<accession>A0ABT0CED1</accession>
<feature type="transmembrane region" description="Helical" evidence="7">
    <location>
        <begin position="664"/>
        <end position="684"/>
    </location>
</feature>
<feature type="transmembrane region" description="Helical" evidence="7">
    <location>
        <begin position="761"/>
        <end position="779"/>
    </location>
</feature>
<evidence type="ECO:0000256" key="3">
    <source>
        <dbReference type="ARBA" id="ARBA00022475"/>
    </source>
</evidence>
<feature type="transmembrane region" description="Helical" evidence="7">
    <location>
        <begin position="442"/>
        <end position="462"/>
    </location>
</feature>
<feature type="transmembrane region" description="Helical" evidence="7">
    <location>
        <begin position="278"/>
        <end position="300"/>
    </location>
</feature>
<keyword evidence="3" id="KW-1003">Cell membrane</keyword>
<evidence type="ECO:0000256" key="6">
    <source>
        <dbReference type="ARBA" id="ARBA00023136"/>
    </source>
</evidence>
<dbReference type="EMBL" id="JAFIRA010000047">
    <property type="protein sequence ID" value="MCJ2544126.1"/>
    <property type="molecule type" value="Genomic_DNA"/>
</dbReference>
<reference evidence="9" key="1">
    <citation type="submission" date="2021-02" db="EMBL/GenBank/DDBJ databases">
        <title>The CRISPR/cas machinery reduction and long-range gene transfer in the hot spring cyanobacterium Synechococcus.</title>
        <authorList>
            <person name="Dvorak P."/>
            <person name="Jahodarova E."/>
            <person name="Hasler P."/>
            <person name="Poulickova A."/>
        </authorList>
    </citation>
    <scope>NUCLEOTIDE SEQUENCE</scope>
    <source>
        <strain evidence="9">Rupite</strain>
    </source>
</reference>
<evidence type="ECO:0000259" key="8">
    <source>
        <dbReference type="Pfam" id="PF02687"/>
    </source>
</evidence>